<name>A0A2K5AS46_9ARCH</name>
<gene>
    <name evidence="1" type="ORF">NCAV_1312</name>
</gene>
<dbReference type="PANTHER" id="PTHR42905:SF5">
    <property type="entry name" value="CARBOXYVINYL-CARBOXYPHOSPHONATE PHOSPHORYLMUTASE, CHLOROPLASTIC"/>
    <property type="match status" value="1"/>
</dbReference>
<dbReference type="Pfam" id="PF13714">
    <property type="entry name" value="PEP_mutase"/>
    <property type="match status" value="1"/>
</dbReference>
<reference evidence="2" key="1">
    <citation type="submission" date="2018-01" db="EMBL/GenBank/DDBJ databases">
        <authorList>
            <person name="Kerou L M."/>
        </authorList>
    </citation>
    <scope>NUCLEOTIDE SEQUENCE [LARGE SCALE GENOMIC DNA]</scope>
    <source>
        <strain evidence="2">SCU2</strain>
    </source>
</reference>
<dbReference type="PROSITE" id="PS00161">
    <property type="entry name" value="ISOCITRATE_LYASE"/>
    <property type="match status" value="1"/>
</dbReference>
<dbReference type="InterPro" id="IPR015813">
    <property type="entry name" value="Pyrv/PenolPyrv_kinase-like_dom"/>
</dbReference>
<sequence length="311" mass="34299">MFSPQPSPTLKIFIYATLRKGMLLSKIKEGEAVVVPGVYDALSAKIAEQVGFDAVFQSGYSVAASMLGMPDYGLLNANEVIEQARRIASSVSIPLIVDIDTGYGNALNVRRVVQELERAGAKGIFLEDQVWPKRCGHMQGKQVIAVEEYMQKLYAALDARSSKEFIVVARTDALEPLGLDEAIDRANRYAKAGADVVFVEAPRSVEEMRRICREVKAPLVANMIEGGRTPLLSINELKSLGYRFILFPLTAVLSAAYAIKEILSLLKADGLVAMINGNDIERRMFIFDEFNKLIGLDYLKSIEARYARPAS</sequence>
<dbReference type="GO" id="GO:0004451">
    <property type="term" value="F:isocitrate lyase activity"/>
    <property type="evidence" value="ECO:0007669"/>
    <property type="project" value="UniProtKB-EC"/>
</dbReference>
<dbReference type="CDD" id="cd00377">
    <property type="entry name" value="ICL_PEPM"/>
    <property type="match status" value="1"/>
</dbReference>
<dbReference type="KEGG" id="ncv:NCAV_1312"/>
<evidence type="ECO:0000313" key="1">
    <source>
        <dbReference type="EMBL" id="SPC34478.1"/>
    </source>
</evidence>
<organism evidence="1 2">
    <name type="scientific">Candidatus Nitrosocaldus cavascurensis</name>
    <dbReference type="NCBI Taxonomy" id="2058097"/>
    <lineage>
        <taxon>Archaea</taxon>
        <taxon>Nitrososphaerota</taxon>
        <taxon>Nitrososphaeria</taxon>
        <taxon>Candidatus Nitrosocaldales</taxon>
        <taxon>Candidatus Nitrosocaldaceae</taxon>
        <taxon>Candidatus Nitrosocaldus</taxon>
    </lineage>
</organism>
<dbReference type="SUPFAM" id="SSF51621">
    <property type="entry name" value="Phosphoenolpyruvate/pyruvate domain"/>
    <property type="match status" value="1"/>
</dbReference>
<dbReference type="InterPro" id="IPR018523">
    <property type="entry name" value="Isocitrate_lyase_ph_CS"/>
</dbReference>
<dbReference type="EMBL" id="LT981265">
    <property type="protein sequence ID" value="SPC34478.1"/>
    <property type="molecule type" value="Genomic_DNA"/>
</dbReference>
<accession>A0A2K5AS46</accession>
<dbReference type="Gene3D" id="3.20.20.60">
    <property type="entry name" value="Phosphoenolpyruvate-binding domains"/>
    <property type="match status" value="1"/>
</dbReference>
<dbReference type="PANTHER" id="PTHR42905">
    <property type="entry name" value="PHOSPHOENOLPYRUVATE CARBOXYLASE"/>
    <property type="match status" value="1"/>
</dbReference>
<protein>
    <submittedName>
        <fullName evidence="1">Putative isocitrate lyase /carboxyphosphonoenolpyruvate phosphonomutase</fullName>
        <ecNumber evidence="1">4.1.3.1</ecNumber>
    </submittedName>
</protein>
<keyword evidence="1" id="KW-0456">Lyase</keyword>
<dbReference type="AlphaFoldDB" id="A0A2K5AS46"/>
<proteinExistence type="predicted"/>
<dbReference type="FunFam" id="3.20.20.60:FF:000009">
    <property type="entry name" value="2-methylisocitrate lyase"/>
    <property type="match status" value="1"/>
</dbReference>
<dbReference type="InterPro" id="IPR039556">
    <property type="entry name" value="ICL/PEPM"/>
</dbReference>
<evidence type="ECO:0000313" key="2">
    <source>
        <dbReference type="Proteomes" id="UP000236248"/>
    </source>
</evidence>
<dbReference type="Proteomes" id="UP000236248">
    <property type="component" value="Chromosome NCAV"/>
</dbReference>
<keyword evidence="1" id="KW-0670">Pyruvate</keyword>
<keyword evidence="2" id="KW-1185">Reference proteome</keyword>
<dbReference type="InterPro" id="IPR040442">
    <property type="entry name" value="Pyrv_kinase-like_dom_sf"/>
</dbReference>
<dbReference type="EC" id="4.1.3.1" evidence="1"/>